<dbReference type="KEGG" id="mbr:MONBRDRAFT_1512"/>
<evidence type="ECO:0008006" key="11">
    <source>
        <dbReference type="Google" id="ProtNLM"/>
    </source>
</evidence>
<dbReference type="AlphaFoldDB" id="A9UQ63"/>
<feature type="transmembrane region" description="Helical" evidence="7">
    <location>
        <begin position="192"/>
        <end position="211"/>
    </location>
</feature>
<keyword evidence="4 7" id="KW-0812">Transmembrane</keyword>
<evidence type="ECO:0000256" key="3">
    <source>
        <dbReference type="ARBA" id="ARBA00022448"/>
    </source>
</evidence>
<dbReference type="SUPFAM" id="SSF103481">
    <property type="entry name" value="Multidrug resistance efflux transporter EmrE"/>
    <property type="match status" value="2"/>
</dbReference>
<dbReference type="Pfam" id="PF06027">
    <property type="entry name" value="SLC35F"/>
    <property type="match status" value="1"/>
</dbReference>
<dbReference type="GO" id="GO:0016020">
    <property type="term" value="C:membrane"/>
    <property type="evidence" value="ECO:0007669"/>
    <property type="project" value="UniProtKB-SubCell"/>
</dbReference>
<dbReference type="EMBL" id="CH991543">
    <property type="protein sequence ID" value="EDQ92541.1"/>
    <property type="molecule type" value="Genomic_DNA"/>
</dbReference>
<feature type="transmembrane region" description="Helical" evidence="7">
    <location>
        <begin position="254"/>
        <end position="274"/>
    </location>
</feature>
<evidence type="ECO:0000256" key="8">
    <source>
        <dbReference type="SAM" id="SignalP"/>
    </source>
</evidence>
<dbReference type="InterPro" id="IPR052221">
    <property type="entry name" value="SLC35F_Transporter"/>
</dbReference>
<feature type="transmembrane region" description="Helical" evidence="7">
    <location>
        <begin position="72"/>
        <end position="95"/>
    </location>
</feature>
<gene>
    <name evidence="9" type="ORF">MONBRDRAFT_1512</name>
</gene>
<feature type="transmembrane region" description="Helical" evidence="7">
    <location>
        <begin position="280"/>
        <end position="299"/>
    </location>
</feature>
<dbReference type="OMA" id="VRYHWAQ"/>
<feature type="transmembrane region" description="Helical" evidence="7">
    <location>
        <begin position="101"/>
        <end position="120"/>
    </location>
</feature>
<evidence type="ECO:0000256" key="5">
    <source>
        <dbReference type="ARBA" id="ARBA00022989"/>
    </source>
</evidence>
<feature type="transmembrane region" description="Helical" evidence="7">
    <location>
        <begin position="160"/>
        <end position="180"/>
    </location>
</feature>
<evidence type="ECO:0000256" key="1">
    <source>
        <dbReference type="ARBA" id="ARBA00004141"/>
    </source>
</evidence>
<name>A9UQ63_MONBE</name>
<keyword evidence="3" id="KW-0813">Transport</keyword>
<evidence type="ECO:0000313" key="9">
    <source>
        <dbReference type="EMBL" id="EDQ92541.1"/>
    </source>
</evidence>
<reference evidence="9 10" key="1">
    <citation type="journal article" date="2008" name="Nature">
        <title>The genome of the choanoflagellate Monosiga brevicollis and the origin of metazoans.</title>
        <authorList>
            <consortium name="JGI Sequencing"/>
            <person name="King N."/>
            <person name="Westbrook M.J."/>
            <person name="Young S.L."/>
            <person name="Kuo A."/>
            <person name="Abedin M."/>
            <person name="Chapman J."/>
            <person name="Fairclough S."/>
            <person name="Hellsten U."/>
            <person name="Isogai Y."/>
            <person name="Letunic I."/>
            <person name="Marr M."/>
            <person name="Pincus D."/>
            <person name="Putnam N."/>
            <person name="Rokas A."/>
            <person name="Wright K.J."/>
            <person name="Zuzow R."/>
            <person name="Dirks W."/>
            <person name="Good M."/>
            <person name="Goodstein D."/>
            <person name="Lemons D."/>
            <person name="Li W."/>
            <person name="Lyons J.B."/>
            <person name="Morris A."/>
            <person name="Nichols S."/>
            <person name="Richter D.J."/>
            <person name="Salamov A."/>
            <person name="Bork P."/>
            <person name="Lim W.A."/>
            <person name="Manning G."/>
            <person name="Miller W.T."/>
            <person name="McGinnis W."/>
            <person name="Shapiro H."/>
            <person name="Tjian R."/>
            <person name="Grigoriev I.V."/>
            <person name="Rokhsar D."/>
        </authorList>
    </citation>
    <scope>NUCLEOTIDE SEQUENCE [LARGE SCALE GENOMIC DNA]</scope>
    <source>
        <strain evidence="10">MX1 / ATCC 50154</strain>
    </source>
</reference>
<comment type="subcellular location">
    <subcellularLocation>
        <location evidence="1">Membrane</location>
        <topology evidence="1">Multi-pass membrane protein</topology>
    </subcellularLocation>
</comment>
<dbReference type="PANTHER" id="PTHR14233:SF4">
    <property type="entry name" value="SOLUTE CARRIER FAMILY 35 MEMBER F2"/>
    <property type="match status" value="1"/>
</dbReference>
<organism evidence="9 10">
    <name type="scientific">Monosiga brevicollis</name>
    <name type="common">Choanoflagellate</name>
    <dbReference type="NCBI Taxonomy" id="81824"/>
    <lineage>
        <taxon>Eukaryota</taxon>
        <taxon>Choanoflagellata</taxon>
        <taxon>Craspedida</taxon>
        <taxon>Salpingoecidae</taxon>
        <taxon>Monosiga</taxon>
    </lineage>
</organism>
<evidence type="ECO:0000256" key="6">
    <source>
        <dbReference type="ARBA" id="ARBA00023136"/>
    </source>
</evidence>
<evidence type="ECO:0000256" key="2">
    <source>
        <dbReference type="ARBA" id="ARBA00007863"/>
    </source>
</evidence>
<dbReference type="InterPro" id="IPR009262">
    <property type="entry name" value="SLC35_F1/F2/F6"/>
</dbReference>
<comment type="similarity">
    <text evidence="2">Belongs to the SLC35F solute transporter family.</text>
</comment>
<dbReference type="Proteomes" id="UP000001357">
    <property type="component" value="Unassembled WGS sequence"/>
</dbReference>
<dbReference type="GO" id="GO:0022857">
    <property type="term" value="F:transmembrane transporter activity"/>
    <property type="evidence" value="ECO:0007669"/>
    <property type="project" value="InterPro"/>
</dbReference>
<evidence type="ECO:0000256" key="4">
    <source>
        <dbReference type="ARBA" id="ARBA00022692"/>
    </source>
</evidence>
<dbReference type="RefSeq" id="XP_001742303.1">
    <property type="nucleotide sequence ID" value="XM_001742251.1"/>
</dbReference>
<feature type="non-terminal residue" evidence="9">
    <location>
        <position position="1"/>
    </location>
</feature>
<evidence type="ECO:0000256" key="7">
    <source>
        <dbReference type="SAM" id="Phobius"/>
    </source>
</evidence>
<keyword evidence="8" id="KW-0732">Signal</keyword>
<dbReference type="GeneID" id="5887981"/>
<feature type="transmembrane region" description="Helical" evidence="7">
    <location>
        <begin position="43"/>
        <end position="60"/>
    </location>
</feature>
<feature type="non-terminal residue" evidence="9">
    <location>
        <position position="300"/>
    </location>
</feature>
<feature type="signal peptide" evidence="8">
    <location>
        <begin position="1"/>
        <end position="27"/>
    </location>
</feature>
<dbReference type="FunCoup" id="A9UQ63">
    <property type="interactions" value="291"/>
</dbReference>
<keyword evidence="10" id="KW-1185">Reference proteome</keyword>
<feature type="transmembrane region" description="Helical" evidence="7">
    <location>
        <begin position="125"/>
        <end position="145"/>
    </location>
</feature>
<feature type="chain" id="PRO_5002742304" description="EamA domain-containing protein" evidence="8">
    <location>
        <begin position="28"/>
        <end position="300"/>
    </location>
</feature>
<dbReference type="InParanoid" id="A9UQ63"/>
<protein>
    <recommendedName>
        <fullName evidence="11">EamA domain-containing protein</fullName>
    </recommendedName>
</protein>
<keyword evidence="6 7" id="KW-0472">Membrane</keyword>
<feature type="transmembrane region" description="Helical" evidence="7">
    <location>
        <begin position="223"/>
        <end position="247"/>
    </location>
</feature>
<sequence length="300" mass="32627">VCSRPMLQLLVFGQFISLLTCGTGVLATELQSGYGVNIPTTQSCLNYVLLALIFGTLVARRGQYWTCLRDRGWRYALVALIDVEANFCATIAYRYTTLTSVQGLDCLTLPTVLVLSAIFLKSRFIWLQLAAVAVCAAGAGVLVYADSRHDASTGKSSNRLLGDGLVVLAALLYGVSNVVQEGMVKARPTVEYLAFLGLFGALISGVQMVILERAQWRRMEWSPAVVGLVLGFGLDLFGMYTLVPVLLQRSSAVWMNLSSLTADVYSVLFSAFLFHTRFSWLYILGFVLVLAGLAGYTGLS</sequence>
<dbReference type="PANTHER" id="PTHR14233">
    <property type="entry name" value="DUF914-RELATED"/>
    <property type="match status" value="1"/>
</dbReference>
<keyword evidence="5 7" id="KW-1133">Transmembrane helix</keyword>
<accession>A9UQ63</accession>
<dbReference type="InterPro" id="IPR037185">
    <property type="entry name" value="EmrE-like"/>
</dbReference>
<proteinExistence type="inferred from homology"/>
<dbReference type="eggNOG" id="KOG2766">
    <property type="taxonomic scope" value="Eukaryota"/>
</dbReference>
<evidence type="ECO:0000313" key="10">
    <source>
        <dbReference type="Proteomes" id="UP000001357"/>
    </source>
</evidence>